<dbReference type="InterPro" id="IPR008255">
    <property type="entry name" value="Pyr_nucl-diS_OxRdtase_2_AS"/>
</dbReference>
<keyword evidence="5" id="KW-0676">Redox-active center</keyword>
<dbReference type="InterPro" id="IPR036188">
    <property type="entry name" value="FAD/NAD-bd_sf"/>
</dbReference>
<protein>
    <submittedName>
        <fullName evidence="7">Thioredoxin reductase</fullName>
    </submittedName>
</protein>
<name>A0A2H0U7Q5_9BACT</name>
<evidence type="ECO:0000313" key="7">
    <source>
        <dbReference type="EMBL" id="PIR82370.1"/>
    </source>
</evidence>
<evidence type="ECO:0000259" key="6">
    <source>
        <dbReference type="Pfam" id="PF07992"/>
    </source>
</evidence>
<dbReference type="PRINTS" id="PR00368">
    <property type="entry name" value="FADPNR"/>
</dbReference>
<dbReference type="Proteomes" id="UP000231379">
    <property type="component" value="Unassembled WGS sequence"/>
</dbReference>
<proteinExistence type="predicted"/>
<keyword evidence="1" id="KW-0285">Flavoprotein</keyword>
<dbReference type="GO" id="GO:0016668">
    <property type="term" value="F:oxidoreductase activity, acting on a sulfur group of donors, NAD(P) as acceptor"/>
    <property type="evidence" value="ECO:0007669"/>
    <property type="project" value="UniProtKB-ARBA"/>
</dbReference>
<dbReference type="SUPFAM" id="SSF51905">
    <property type="entry name" value="FAD/NAD(P)-binding domain"/>
    <property type="match status" value="1"/>
</dbReference>
<dbReference type="PRINTS" id="PR00469">
    <property type="entry name" value="PNDRDTASEII"/>
</dbReference>
<dbReference type="PROSITE" id="PS00573">
    <property type="entry name" value="PYRIDINE_REDOX_2"/>
    <property type="match status" value="1"/>
</dbReference>
<dbReference type="PANTHER" id="PTHR48105">
    <property type="entry name" value="THIOREDOXIN REDUCTASE 1-RELATED-RELATED"/>
    <property type="match status" value="1"/>
</dbReference>
<dbReference type="EMBL" id="PFBM01000016">
    <property type="protein sequence ID" value="PIR82370.1"/>
    <property type="molecule type" value="Genomic_DNA"/>
</dbReference>
<evidence type="ECO:0000256" key="1">
    <source>
        <dbReference type="ARBA" id="ARBA00022630"/>
    </source>
</evidence>
<organism evidence="7 8">
    <name type="scientific">Candidatus Kaiserbacteria bacterium CG10_big_fil_rev_8_21_14_0_10_59_10</name>
    <dbReference type="NCBI Taxonomy" id="1974612"/>
    <lineage>
        <taxon>Bacteria</taxon>
        <taxon>Candidatus Kaiseribacteriota</taxon>
    </lineage>
</organism>
<evidence type="ECO:0000256" key="4">
    <source>
        <dbReference type="ARBA" id="ARBA00023157"/>
    </source>
</evidence>
<reference evidence="8" key="1">
    <citation type="submission" date="2017-09" db="EMBL/GenBank/DDBJ databases">
        <title>Depth-based differentiation of microbial function through sediment-hosted aquifers and enrichment of novel symbionts in the deep terrestrial subsurface.</title>
        <authorList>
            <person name="Probst A.J."/>
            <person name="Ladd B."/>
            <person name="Jarett J.K."/>
            <person name="Geller-Mcgrath D.E."/>
            <person name="Sieber C.M.K."/>
            <person name="Emerson J.B."/>
            <person name="Anantharaman K."/>
            <person name="Thomas B.C."/>
            <person name="Malmstrom R."/>
            <person name="Stieglmeier M."/>
            <person name="Klingl A."/>
            <person name="Woyke T."/>
            <person name="Ryan C.M."/>
            <person name="Banfield J.F."/>
        </authorList>
    </citation>
    <scope>NUCLEOTIDE SEQUENCE [LARGE SCALE GENOMIC DNA]</scope>
</reference>
<evidence type="ECO:0000313" key="8">
    <source>
        <dbReference type="Proteomes" id="UP000231379"/>
    </source>
</evidence>
<sequence>MQYDLVIIGSGAAGLGAALYSGRYRLRTLVLGKEFGGETAKAGTIENYPGTPAIDGYELMSVMKKQAGALGVEFVSAEATRVSRQAHCFEVHASDAAYQAHAIILATGAERRRLGLPNEKELTGRGVHYCVTCDGPVYGGKKIAMVGGGDASVKGAILAAEYVDKLFLIVRGKDVTAEPINLEKMKALGDKIEVLLGTEVAEIVGKDKLEKVVLSRPFKGSHELVVDGLFVEIGAMPNVELATVLGVGLDERGHIKVDNMMRTNIDGVFAAGDAVNHFGAFKQDITAAAMGAVAATSAYNDRKVHGELCEMHAVPALNKILSV</sequence>
<dbReference type="InterPro" id="IPR050097">
    <property type="entry name" value="Ferredoxin-NADP_redctase_2"/>
</dbReference>
<keyword evidence="3" id="KW-0560">Oxidoreductase</keyword>
<evidence type="ECO:0000256" key="3">
    <source>
        <dbReference type="ARBA" id="ARBA00023002"/>
    </source>
</evidence>
<dbReference type="Pfam" id="PF07992">
    <property type="entry name" value="Pyr_redox_2"/>
    <property type="match status" value="1"/>
</dbReference>
<evidence type="ECO:0000256" key="2">
    <source>
        <dbReference type="ARBA" id="ARBA00022827"/>
    </source>
</evidence>
<keyword evidence="2" id="KW-0274">FAD</keyword>
<feature type="domain" description="FAD/NAD(P)-binding" evidence="6">
    <location>
        <begin position="3"/>
        <end position="283"/>
    </location>
</feature>
<keyword evidence="4" id="KW-1015">Disulfide bond</keyword>
<accession>A0A2H0U7Q5</accession>
<evidence type="ECO:0000256" key="5">
    <source>
        <dbReference type="ARBA" id="ARBA00023284"/>
    </source>
</evidence>
<gene>
    <name evidence="7" type="ORF">COU20_02505</name>
</gene>
<comment type="caution">
    <text evidence="7">The sequence shown here is derived from an EMBL/GenBank/DDBJ whole genome shotgun (WGS) entry which is preliminary data.</text>
</comment>
<dbReference type="AlphaFoldDB" id="A0A2H0U7Q5"/>
<dbReference type="Gene3D" id="3.50.50.60">
    <property type="entry name" value="FAD/NAD(P)-binding domain"/>
    <property type="match status" value="2"/>
</dbReference>
<dbReference type="InterPro" id="IPR023753">
    <property type="entry name" value="FAD/NAD-binding_dom"/>
</dbReference>